<dbReference type="EMBL" id="MCFL01000043">
    <property type="protein sequence ID" value="ORZ32707.1"/>
    <property type="molecule type" value="Genomic_DNA"/>
</dbReference>
<evidence type="ECO:0000313" key="4">
    <source>
        <dbReference type="Proteomes" id="UP000193411"/>
    </source>
</evidence>
<dbReference type="Proteomes" id="UP000193411">
    <property type="component" value="Unassembled WGS sequence"/>
</dbReference>
<protein>
    <submittedName>
        <fullName evidence="3">Uncharacterized protein</fullName>
    </submittedName>
</protein>
<dbReference type="AlphaFoldDB" id="A0A1Y2HDP9"/>
<feature type="transmembrane region" description="Helical" evidence="2">
    <location>
        <begin position="58"/>
        <end position="85"/>
    </location>
</feature>
<gene>
    <name evidence="3" type="ORF">BCR44DRAFT_202703</name>
</gene>
<evidence type="ECO:0000313" key="3">
    <source>
        <dbReference type="EMBL" id="ORZ32707.1"/>
    </source>
</evidence>
<feature type="transmembrane region" description="Helical" evidence="2">
    <location>
        <begin position="129"/>
        <end position="148"/>
    </location>
</feature>
<reference evidence="3 4" key="1">
    <citation type="submission" date="2016-07" db="EMBL/GenBank/DDBJ databases">
        <title>Pervasive Adenine N6-methylation of Active Genes in Fungi.</title>
        <authorList>
            <consortium name="DOE Joint Genome Institute"/>
            <person name="Mondo S.J."/>
            <person name="Dannebaum R.O."/>
            <person name="Kuo R.C."/>
            <person name="Labutti K."/>
            <person name="Haridas S."/>
            <person name="Kuo A."/>
            <person name="Salamov A."/>
            <person name="Ahrendt S.R."/>
            <person name="Lipzen A."/>
            <person name="Sullivan W."/>
            <person name="Andreopoulos W.B."/>
            <person name="Clum A."/>
            <person name="Lindquist E."/>
            <person name="Daum C."/>
            <person name="Ramamoorthy G.K."/>
            <person name="Gryganskyi A."/>
            <person name="Culley D."/>
            <person name="Magnuson J.K."/>
            <person name="James T.Y."/>
            <person name="O'Malley M.A."/>
            <person name="Stajich J.E."/>
            <person name="Spatafora J.W."/>
            <person name="Visel A."/>
            <person name="Grigoriev I.V."/>
        </authorList>
    </citation>
    <scope>NUCLEOTIDE SEQUENCE [LARGE SCALE GENOMIC DNA]</scope>
    <source>
        <strain evidence="3 4">PL171</strain>
    </source>
</reference>
<keyword evidence="2" id="KW-1133">Transmembrane helix</keyword>
<keyword evidence="2" id="KW-0812">Transmembrane</keyword>
<organism evidence="3 4">
    <name type="scientific">Catenaria anguillulae PL171</name>
    <dbReference type="NCBI Taxonomy" id="765915"/>
    <lineage>
        <taxon>Eukaryota</taxon>
        <taxon>Fungi</taxon>
        <taxon>Fungi incertae sedis</taxon>
        <taxon>Blastocladiomycota</taxon>
        <taxon>Blastocladiomycetes</taxon>
        <taxon>Blastocladiales</taxon>
        <taxon>Catenariaceae</taxon>
        <taxon>Catenaria</taxon>
    </lineage>
</organism>
<accession>A0A1Y2HDP9</accession>
<feature type="region of interest" description="Disordered" evidence="1">
    <location>
        <begin position="162"/>
        <end position="183"/>
    </location>
</feature>
<name>A0A1Y2HDP9_9FUNG</name>
<keyword evidence="2" id="KW-0472">Membrane</keyword>
<feature type="transmembrane region" description="Helical" evidence="2">
    <location>
        <begin position="12"/>
        <end position="38"/>
    </location>
</feature>
<comment type="caution">
    <text evidence="3">The sequence shown here is derived from an EMBL/GenBank/DDBJ whole genome shotgun (WGS) entry which is preliminary data.</text>
</comment>
<sequence>MRKCLCLDIVPGVKLLLAVQIIAGIALAYMSVLVAQSAASISPRILSYANLTISDRDYLALMTYVSGGLGAWSSLLALFGLVCAVRKNLQGFKLFAAVYWGYIFAGPLNLAITYLSFSGSNVSIRVLPASIASCVIQFYWGLCFAGFVEALEEEKEKELLAESAEEVGETPAATQSLGALESA</sequence>
<feature type="transmembrane region" description="Helical" evidence="2">
    <location>
        <begin position="97"/>
        <end position="117"/>
    </location>
</feature>
<evidence type="ECO:0000256" key="2">
    <source>
        <dbReference type="SAM" id="Phobius"/>
    </source>
</evidence>
<evidence type="ECO:0000256" key="1">
    <source>
        <dbReference type="SAM" id="MobiDB-lite"/>
    </source>
</evidence>
<proteinExistence type="predicted"/>
<keyword evidence="4" id="KW-1185">Reference proteome</keyword>